<dbReference type="PANTHER" id="PTHR30429:SF3">
    <property type="entry name" value="LIPOPROTEIN"/>
    <property type="match status" value="1"/>
</dbReference>
<dbReference type="EMBL" id="AYYN01000099">
    <property type="protein sequence ID" value="KRM74314.1"/>
    <property type="molecule type" value="Genomic_DNA"/>
</dbReference>
<comment type="subcellular location">
    <subcellularLocation>
        <location evidence="1">Membrane</location>
        <topology evidence="1">Lipid-anchor</topology>
    </subcellularLocation>
</comment>
<comment type="caution">
    <text evidence="8">The sequence shown here is derived from an EMBL/GenBank/DDBJ whole genome shotgun (WGS) entry which is preliminary data.</text>
</comment>
<evidence type="ECO:0000256" key="6">
    <source>
        <dbReference type="PIRNR" id="PIRNR002854"/>
    </source>
</evidence>
<comment type="similarity">
    <text evidence="6">Belongs to the nlpA lipoprotein family.</text>
</comment>
<evidence type="ECO:0000256" key="3">
    <source>
        <dbReference type="ARBA" id="ARBA00023136"/>
    </source>
</evidence>
<dbReference type="Proteomes" id="UP000051612">
    <property type="component" value="Unassembled WGS sequence"/>
</dbReference>
<sequence length="276" mass="30372">MKKVFKYLLVASFILASFIFATTKAQAAEDKTVKLGVVGADTDVWDSVKKRLKKEGINIKYVKFSDYNQPNKALATGDVDLNSFQTQIFLDNYNKERKTDLVSIGNTVIAPLGIYSEKVKNVKSLKNKSVIAIPNDPTNGGRALKLLESAGLIKLKKKSGDTPTKSDITSNKKHLNIKQLDASQTARSLRSVDAAIINNGVAVDAGLTPKKDAIYLEPLDKKSRPYVNVIATRKEDNNNKTYKKIVKAYQTEETKKVIAKTSKGGSVAAWEKFGTK</sequence>
<protein>
    <recommendedName>
        <fullName evidence="6">Lipoprotein</fullName>
    </recommendedName>
</protein>
<dbReference type="CDD" id="cd13596">
    <property type="entry name" value="PBP2_lipoprotein_GmpC"/>
    <property type="match status" value="1"/>
</dbReference>
<dbReference type="PANTHER" id="PTHR30429">
    <property type="entry name" value="D-METHIONINE-BINDING LIPOPROTEIN METQ"/>
    <property type="match status" value="1"/>
</dbReference>
<keyword evidence="3" id="KW-0472">Membrane</keyword>
<dbReference type="AlphaFoldDB" id="A0A0R2B5F4"/>
<feature type="signal peptide" evidence="7">
    <location>
        <begin position="1"/>
        <end position="27"/>
    </location>
</feature>
<dbReference type="RefSeq" id="WP_056959199.1">
    <property type="nucleotide sequence ID" value="NZ_AYYN01000099.1"/>
</dbReference>
<dbReference type="GO" id="GO:0016020">
    <property type="term" value="C:membrane"/>
    <property type="evidence" value="ECO:0007669"/>
    <property type="project" value="UniProtKB-SubCell"/>
</dbReference>
<evidence type="ECO:0000256" key="4">
    <source>
        <dbReference type="ARBA" id="ARBA00023139"/>
    </source>
</evidence>
<keyword evidence="5 6" id="KW-0449">Lipoprotein</keyword>
<dbReference type="Gene3D" id="3.40.190.10">
    <property type="entry name" value="Periplasmic binding protein-like II"/>
    <property type="match status" value="2"/>
</dbReference>
<proteinExistence type="inferred from homology"/>
<dbReference type="PATRIC" id="fig|1423772.3.peg.483"/>
<organism evidence="8 9">
    <name type="scientific">Ligilactobacillus murinus DSM 20452 = NBRC 14221</name>
    <dbReference type="NCBI Taxonomy" id="1423772"/>
    <lineage>
        <taxon>Bacteria</taxon>
        <taxon>Bacillati</taxon>
        <taxon>Bacillota</taxon>
        <taxon>Bacilli</taxon>
        <taxon>Lactobacillales</taxon>
        <taxon>Lactobacillaceae</taxon>
        <taxon>Ligilactobacillus</taxon>
    </lineage>
</organism>
<dbReference type="InterPro" id="IPR004872">
    <property type="entry name" value="Lipoprotein_NlpA"/>
</dbReference>
<accession>A0A0R2B5F4</accession>
<keyword evidence="2 7" id="KW-0732">Signal</keyword>
<evidence type="ECO:0000256" key="1">
    <source>
        <dbReference type="ARBA" id="ARBA00004635"/>
    </source>
</evidence>
<feature type="chain" id="PRO_5006415191" description="Lipoprotein" evidence="7">
    <location>
        <begin position="28"/>
        <end position="276"/>
    </location>
</feature>
<keyword evidence="4" id="KW-0564">Palmitate</keyword>
<dbReference type="Pfam" id="PF03180">
    <property type="entry name" value="Lipoprotein_9"/>
    <property type="match status" value="1"/>
</dbReference>
<evidence type="ECO:0000256" key="7">
    <source>
        <dbReference type="SAM" id="SignalP"/>
    </source>
</evidence>
<evidence type="ECO:0000313" key="8">
    <source>
        <dbReference type="EMBL" id="KRM74314.1"/>
    </source>
</evidence>
<name>A0A0R2B5F4_9LACO</name>
<evidence type="ECO:0000256" key="5">
    <source>
        <dbReference type="ARBA" id="ARBA00023288"/>
    </source>
</evidence>
<gene>
    <name evidence="8" type="ORF">FC48_GL000444</name>
</gene>
<evidence type="ECO:0000313" key="9">
    <source>
        <dbReference type="Proteomes" id="UP000051612"/>
    </source>
</evidence>
<evidence type="ECO:0000256" key="2">
    <source>
        <dbReference type="ARBA" id="ARBA00022729"/>
    </source>
</evidence>
<dbReference type="SUPFAM" id="SSF53850">
    <property type="entry name" value="Periplasmic binding protein-like II"/>
    <property type="match status" value="1"/>
</dbReference>
<dbReference type="PIRSF" id="PIRSF002854">
    <property type="entry name" value="MetQ"/>
    <property type="match status" value="1"/>
</dbReference>
<reference evidence="8 9" key="1">
    <citation type="journal article" date="2015" name="Genome Announc.">
        <title>Expanding the biotechnology potential of lactobacilli through comparative genomics of 213 strains and associated genera.</title>
        <authorList>
            <person name="Sun Z."/>
            <person name="Harris H.M."/>
            <person name="McCann A."/>
            <person name="Guo C."/>
            <person name="Argimon S."/>
            <person name="Zhang W."/>
            <person name="Yang X."/>
            <person name="Jeffery I.B."/>
            <person name="Cooney J.C."/>
            <person name="Kagawa T.F."/>
            <person name="Liu W."/>
            <person name="Song Y."/>
            <person name="Salvetti E."/>
            <person name="Wrobel A."/>
            <person name="Rasinkangas P."/>
            <person name="Parkhill J."/>
            <person name="Rea M.C."/>
            <person name="O'Sullivan O."/>
            <person name="Ritari J."/>
            <person name="Douillard F.P."/>
            <person name="Paul Ross R."/>
            <person name="Yang R."/>
            <person name="Briner A.E."/>
            <person name="Felis G.E."/>
            <person name="de Vos W.M."/>
            <person name="Barrangou R."/>
            <person name="Klaenhammer T.R."/>
            <person name="Caufield P.W."/>
            <person name="Cui Y."/>
            <person name="Zhang H."/>
            <person name="O'Toole P.W."/>
        </authorList>
    </citation>
    <scope>NUCLEOTIDE SEQUENCE [LARGE SCALE GENOMIC DNA]</scope>
    <source>
        <strain evidence="8 9">DSM 20452</strain>
    </source>
</reference>